<dbReference type="InterPro" id="IPR036412">
    <property type="entry name" value="HAD-like_sf"/>
</dbReference>
<evidence type="ECO:0000256" key="6">
    <source>
        <dbReference type="ARBA" id="ARBA00022741"/>
    </source>
</evidence>
<feature type="transmembrane region" description="Helical" evidence="11">
    <location>
        <begin position="414"/>
        <end position="440"/>
    </location>
</feature>
<proteinExistence type="inferred from homology"/>
<dbReference type="SUPFAM" id="SSF81665">
    <property type="entry name" value="Calcium ATPase, transmembrane domain M"/>
    <property type="match status" value="1"/>
</dbReference>
<evidence type="ECO:0000256" key="4">
    <source>
        <dbReference type="ARBA" id="ARBA00022692"/>
    </source>
</evidence>
<dbReference type="PROSITE" id="PS50846">
    <property type="entry name" value="HMA_2"/>
    <property type="match status" value="1"/>
</dbReference>
<keyword evidence="10 11" id="KW-0472">Membrane</keyword>
<comment type="subcellular location">
    <subcellularLocation>
        <location evidence="1">Cell membrane</location>
        <topology evidence="1">Multi-pass membrane protein</topology>
    </subcellularLocation>
</comment>
<dbReference type="SUPFAM" id="SSF56784">
    <property type="entry name" value="HAD-like"/>
    <property type="match status" value="1"/>
</dbReference>
<dbReference type="FunFam" id="2.70.150.10:FF:000002">
    <property type="entry name" value="Copper-transporting ATPase 1, putative"/>
    <property type="match status" value="1"/>
</dbReference>
<feature type="transmembrane region" description="Helical" evidence="11">
    <location>
        <begin position="384"/>
        <end position="402"/>
    </location>
</feature>
<keyword evidence="5 11" id="KW-0479">Metal-binding</keyword>
<evidence type="ECO:0000256" key="3">
    <source>
        <dbReference type="ARBA" id="ARBA00022475"/>
    </source>
</evidence>
<keyword evidence="6 11" id="KW-0547">Nucleotide-binding</keyword>
<dbReference type="InterPro" id="IPR023298">
    <property type="entry name" value="ATPase_P-typ_TM_dom_sf"/>
</dbReference>
<comment type="caution">
    <text evidence="13">The sequence shown here is derived from an EMBL/GenBank/DDBJ whole genome shotgun (WGS) entry which is preliminary data.</text>
</comment>
<dbReference type="InterPro" id="IPR018303">
    <property type="entry name" value="ATPase_P-typ_P_site"/>
</dbReference>
<feature type="domain" description="HMA" evidence="12">
    <location>
        <begin position="23"/>
        <end position="90"/>
    </location>
</feature>
<dbReference type="InterPro" id="IPR006121">
    <property type="entry name" value="HMA_dom"/>
</dbReference>
<dbReference type="GO" id="GO:0046872">
    <property type="term" value="F:metal ion binding"/>
    <property type="evidence" value="ECO:0007669"/>
    <property type="project" value="UniProtKB-KW"/>
</dbReference>
<dbReference type="Pfam" id="PF00702">
    <property type="entry name" value="Hydrolase"/>
    <property type="match status" value="1"/>
</dbReference>
<dbReference type="InterPro" id="IPR059000">
    <property type="entry name" value="ATPase_P-type_domA"/>
</dbReference>
<dbReference type="Pfam" id="PF00122">
    <property type="entry name" value="E1-E2_ATPase"/>
    <property type="match status" value="1"/>
</dbReference>
<dbReference type="InterPro" id="IPR023299">
    <property type="entry name" value="ATPase_P-typ_cyto_dom_N"/>
</dbReference>
<feature type="transmembrane region" description="Helical" evidence="11">
    <location>
        <begin position="713"/>
        <end position="740"/>
    </location>
</feature>
<protein>
    <submittedName>
        <fullName evidence="13">Cadmium-transporting ATPase</fullName>
    </submittedName>
</protein>
<dbReference type="GO" id="GO:0015086">
    <property type="term" value="F:cadmium ion transmembrane transporter activity"/>
    <property type="evidence" value="ECO:0007669"/>
    <property type="project" value="TreeGrafter"/>
</dbReference>
<dbReference type="CDD" id="cd02079">
    <property type="entry name" value="P-type_ATPase_HM"/>
    <property type="match status" value="1"/>
</dbReference>
<dbReference type="PANTHER" id="PTHR48085:SF5">
    <property type="entry name" value="CADMIUM_ZINC-TRANSPORTING ATPASE HMA4-RELATED"/>
    <property type="match status" value="1"/>
</dbReference>
<evidence type="ECO:0000256" key="5">
    <source>
        <dbReference type="ARBA" id="ARBA00022723"/>
    </source>
</evidence>
<dbReference type="GO" id="GO:0016887">
    <property type="term" value="F:ATP hydrolysis activity"/>
    <property type="evidence" value="ECO:0007669"/>
    <property type="project" value="InterPro"/>
</dbReference>
<reference evidence="14" key="1">
    <citation type="submission" date="2016-04" db="EMBL/GenBank/DDBJ databases">
        <authorList>
            <person name="Strapagiel D."/>
            <person name="Borowka P."/>
            <person name="Marciniak B."/>
            <person name="Bakula Z."/>
            <person name="Van Ingen J."/>
            <person name="Safianowska A."/>
            <person name="Dziadek J."/>
            <person name="Jagielski T."/>
        </authorList>
    </citation>
    <scope>NUCLEOTIDE SEQUENCE [LARGE SCALE GENOMIC DNA]</scope>
    <source>
        <strain evidence="14">1010001458</strain>
    </source>
</reference>
<dbReference type="GO" id="GO:0005886">
    <property type="term" value="C:plasma membrane"/>
    <property type="evidence" value="ECO:0007669"/>
    <property type="project" value="UniProtKB-SubCell"/>
</dbReference>
<evidence type="ECO:0000256" key="7">
    <source>
        <dbReference type="ARBA" id="ARBA00022840"/>
    </source>
</evidence>
<evidence type="ECO:0000256" key="10">
    <source>
        <dbReference type="ARBA" id="ARBA00023136"/>
    </source>
</evidence>
<dbReference type="Gene3D" id="2.70.150.10">
    <property type="entry name" value="Calcium-transporting ATPase, cytoplasmic transduction domain A"/>
    <property type="match status" value="1"/>
</dbReference>
<dbReference type="GO" id="GO:0005524">
    <property type="term" value="F:ATP binding"/>
    <property type="evidence" value="ECO:0007669"/>
    <property type="project" value="UniProtKB-UniRule"/>
</dbReference>
<evidence type="ECO:0000259" key="12">
    <source>
        <dbReference type="PROSITE" id="PS50846"/>
    </source>
</evidence>
<organism evidence="13 14">
    <name type="scientific">Mycobacterium ostraviense</name>
    <dbReference type="NCBI Taxonomy" id="2738409"/>
    <lineage>
        <taxon>Bacteria</taxon>
        <taxon>Bacillati</taxon>
        <taxon>Actinomycetota</taxon>
        <taxon>Actinomycetes</taxon>
        <taxon>Mycobacteriales</taxon>
        <taxon>Mycobacteriaceae</taxon>
        <taxon>Mycobacterium</taxon>
    </lineage>
</organism>
<dbReference type="InterPro" id="IPR044492">
    <property type="entry name" value="P_typ_ATPase_HD_dom"/>
</dbReference>
<dbReference type="GO" id="GO:0019829">
    <property type="term" value="F:ATPase-coupled monoatomic cation transmembrane transporter activity"/>
    <property type="evidence" value="ECO:0007669"/>
    <property type="project" value="InterPro"/>
</dbReference>
<name>A0A162DW38_9MYCO</name>
<evidence type="ECO:0000313" key="14">
    <source>
        <dbReference type="Proteomes" id="UP000077342"/>
    </source>
</evidence>
<dbReference type="NCBIfam" id="TIGR01525">
    <property type="entry name" value="ATPase-IB_hvy"/>
    <property type="match status" value="1"/>
</dbReference>
<keyword evidence="14" id="KW-1185">Reference proteome</keyword>
<dbReference type="PANTHER" id="PTHR48085">
    <property type="entry name" value="CADMIUM/ZINC-TRANSPORTING ATPASE HMA2-RELATED"/>
    <property type="match status" value="1"/>
</dbReference>
<evidence type="ECO:0000256" key="9">
    <source>
        <dbReference type="ARBA" id="ARBA00022989"/>
    </source>
</evidence>
<dbReference type="SFLD" id="SFLDG00002">
    <property type="entry name" value="C1.7:_P-type_atpase_like"/>
    <property type="match status" value="1"/>
</dbReference>
<evidence type="ECO:0000256" key="8">
    <source>
        <dbReference type="ARBA" id="ARBA00022967"/>
    </source>
</evidence>
<dbReference type="InterPro" id="IPR008250">
    <property type="entry name" value="ATPase_P-typ_transduc_dom_A_sf"/>
</dbReference>
<sequence length="768" mass="79009">MMLTTDPHPDTGVKLTVVSATSRRMRVHATGFRFDHVRAIAVEDKVGKVAGVEAVQAYPSTASVVIWHAPGRRDTAAILSAIAEAEHIPATSVPTRVQCSADGRKPSVAQRIIDWSTRVRSGLCAGEQGRPQPTVSDDCCGHDDTDAPEQLWQVIKLRRAALSGALLAGSMITAWVTPVGPVALGLKVLALAVGTSTFVPSAVSRLAQGRIGVDTLMTIAATGAVGLGQVGEAAMLAFLFSISEGLEQYAVSRTRRGLRALLSLVPDEATVLRGDTETVIAAADLQVGDQMIVKAGERLATDGIVRDGRTALDVSAITGESVPVEAGPGDEVFAGSINGSGVLLVEVTATAEDNSLARIVHIVEAEQARKGASQRLADRIARPLVPSIMIAAAAIAGAGSFFGSPTIWIERALVVLVAASPCALAIAVPVSVVAAIGAAAKFGVLIKGGAALESLSTIGVIALDKTGTLTANRPAVIDVATTNGATREEVLAVAAALEARSEHPLAAAILAAAQTPITAASDVQAIPGAGLTGRLAGHGIRLGRPGWLDPADLTDHVAHMQQGGATTVLVERDEQLLGAIAVRDELRPEAAEVIAELRAADYQVTMLTGDNHVTAAALAAQAGIEAVHAELRPEDKARLIAELGGQRPTAMVGDGVNDTPALAAADLGIAMGAMGTDVAIETAVVALMGQDLRHLPQALDHARRSRQIMLQNIGLSLAIITVLMPLSLFGTLGLAAVVFVHELTEVVVIANGVRAGRIKPLAGSTNTL</sequence>
<comment type="caution">
    <text evidence="11">Lacks conserved residue(s) required for the propagation of feature annotation.</text>
</comment>
<keyword evidence="4 11" id="KW-0812">Transmembrane</keyword>
<dbReference type="Gene3D" id="3.40.1110.10">
    <property type="entry name" value="Calcium-transporting ATPase, cytoplasmic domain N"/>
    <property type="match status" value="1"/>
</dbReference>
<dbReference type="EMBL" id="LWCI01000141">
    <property type="protein sequence ID" value="KZS59208.1"/>
    <property type="molecule type" value="Genomic_DNA"/>
</dbReference>
<dbReference type="PROSITE" id="PS00154">
    <property type="entry name" value="ATPASE_E1_E2"/>
    <property type="match status" value="1"/>
</dbReference>
<keyword evidence="9 11" id="KW-1133">Transmembrane helix</keyword>
<dbReference type="InterPro" id="IPR023214">
    <property type="entry name" value="HAD_sf"/>
</dbReference>
<dbReference type="InterPro" id="IPR001757">
    <property type="entry name" value="P_typ_ATPase"/>
</dbReference>
<gene>
    <name evidence="13" type="ORF">A4G28_02845</name>
</gene>
<dbReference type="Gene3D" id="3.40.50.1000">
    <property type="entry name" value="HAD superfamily/HAD-like"/>
    <property type="match status" value="1"/>
</dbReference>
<dbReference type="SUPFAM" id="SSF81653">
    <property type="entry name" value="Calcium ATPase, transduction domain A"/>
    <property type="match status" value="1"/>
</dbReference>
<dbReference type="SFLD" id="SFLDF00027">
    <property type="entry name" value="p-type_atpase"/>
    <property type="match status" value="1"/>
</dbReference>
<dbReference type="PRINTS" id="PR00119">
    <property type="entry name" value="CATATPASE"/>
</dbReference>
<dbReference type="NCBIfam" id="TIGR01512">
    <property type="entry name" value="ATPase-IB2_Cd"/>
    <property type="match status" value="1"/>
</dbReference>
<dbReference type="AlphaFoldDB" id="A0A162DW38"/>
<keyword evidence="3 11" id="KW-1003">Cell membrane</keyword>
<dbReference type="InterPro" id="IPR051014">
    <property type="entry name" value="Cation_Transport_ATPase_IB"/>
</dbReference>
<keyword evidence="8" id="KW-1278">Translocase</keyword>
<dbReference type="Proteomes" id="UP000077342">
    <property type="component" value="Unassembled WGS sequence"/>
</dbReference>
<keyword evidence="7 11" id="KW-0067">ATP-binding</keyword>
<dbReference type="SFLD" id="SFLDS00003">
    <property type="entry name" value="Haloacid_Dehalogenase"/>
    <property type="match status" value="1"/>
</dbReference>
<dbReference type="PRINTS" id="PR00941">
    <property type="entry name" value="CDATPASE"/>
</dbReference>
<evidence type="ECO:0000256" key="1">
    <source>
        <dbReference type="ARBA" id="ARBA00004651"/>
    </source>
</evidence>
<evidence type="ECO:0000256" key="2">
    <source>
        <dbReference type="ARBA" id="ARBA00006024"/>
    </source>
</evidence>
<comment type="similarity">
    <text evidence="2 11">Belongs to the cation transport ATPase (P-type) (TC 3.A.3) family. Type IB subfamily.</text>
</comment>
<evidence type="ECO:0000256" key="11">
    <source>
        <dbReference type="RuleBase" id="RU362081"/>
    </source>
</evidence>
<accession>A0A162DW38</accession>
<evidence type="ECO:0000313" key="13">
    <source>
        <dbReference type="EMBL" id="KZS59208.1"/>
    </source>
</evidence>
<dbReference type="InterPro" id="IPR027256">
    <property type="entry name" value="P-typ_ATPase_IB"/>
</dbReference>
<dbReference type="NCBIfam" id="TIGR01494">
    <property type="entry name" value="ATPase_P-type"/>
    <property type="match status" value="1"/>
</dbReference>